<dbReference type="PANTHER" id="PTHR48010">
    <property type="entry name" value="OS05G0588300 PROTEIN"/>
    <property type="match status" value="1"/>
</dbReference>
<evidence type="ECO:0000256" key="3">
    <source>
        <dbReference type="ARBA" id="ARBA00022692"/>
    </source>
</evidence>
<comment type="caution">
    <text evidence="11">The sequence shown here is derived from an EMBL/GenBank/DDBJ whole genome shotgun (WGS) entry which is preliminary data.</text>
</comment>
<keyword evidence="8" id="KW-0675">Receptor</keyword>
<dbReference type="AlphaFoldDB" id="A0AAN9T676"/>
<dbReference type="GO" id="GO:0016020">
    <property type="term" value="C:membrane"/>
    <property type="evidence" value="ECO:0007669"/>
    <property type="project" value="UniProtKB-SubCell"/>
</dbReference>
<evidence type="ECO:0000313" key="11">
    <source>
        <dbReference type="EMBL" id="KAK7407052.1"/>
    </source>
</evidence>
<keyword evidence="5" id="KW-0677">Repeat</keyword>
<accession>A0AAN9T676</accession>
<organism evidence="11 12">
    <name type="scientific">Psophocarpus tetragonolobus</name>
    <name type="common">Winged bean</name>
    <name type="synonym">Dolichos tetragonolobus</name>
    <dbReference type="NCBI Taxonomy" id="3891"/>
    <lineage>
        <taxon>Eukaryota</taxon>
        <taxon>Viridiplantae</taxon>
        <taxon>Streptophyta</taxon>
        <taxon>Embryophyta</taxon>
        <taxon>Tracheophyta</taxon>
        <taxon>Spermatophyta</taxon>
        <taxon>Magnoliopsida</taxon>
        <taxon>eudicotyledons</taxon>
        <taxon>Gunneridae</taxon>
        <taxon>Pentapetalae</taxon>
        <taxon>rosids</taxon>
        <taxon>fabids</taxon>
        <taxon>Fabales</taxon>
        <taxon>Fabaceae</taxon>
        <taxon>Papilionoideae</taxon>
        <taxon>50 kb inversion clade</taxon>
        <taxon>NPAAA clade</taxon>
        <taxon>indigoferoid/millettioid clade</taxon>
        <taxon>Phaseoleae</taxon>
        <taxon>Psophocarpus</taxon>
    </lineage>
</organism>
<keyword evidence="12" id="KW-1185">Reference proteome</keyword>
<dbReference type="PANTHER" id="PTHR48010:SF58">
    <property type="entry name" value="RECEPTOR PROTEIN KINASE-LIKE PROTEIN ZAR1"/>
    <property type="match status" value="1"/>
</dbReference>
<dbReference type="InterPro" id="IPR025875">
    <property type="entry name" value="Leu-rich_rpt_4"/>
</dbReference>
<keyword evidence="7" id="KW-0472">Membrane</keyword>
<feature type="region of interest" description="Disordered" evidence="10">
    <location>
        <begin position="41"/>
        <end position="69"/>
    </location>
</feature>
<keyword evidence="4" id="KW-0732">Signal</keyword>
<dbReference type="SUPFAM" id="SSF52058">
    <property type="entry name" value="L domain-like"/>
    <property type="match status" value="1"/>
</dbReference>
<dbReference type="InterPro" id="IPR032675">
    <property type="entry name" value="LRR_dom_sf"/>
</dbReference>
<reference evidence="11 12" key="1">
    <citation type="submission" date="2024-01" db="EMBL/GenBank/DDBJ databases">
        <title>The genomes of 5 underutilized Papilionoideae crops provide insights into root nodulation and disease resistanc.</title>
        <authorList>
            <person name="Jiang F."/>
        </authorList>
    </citation>
    <scope>NUCLEOTIDE SEQUENCE [LARGE SCALE GENOMIC DNA]</scope>
    <source>
        <strain evidence="11">DUOXIRENSHENG_FW03</strain>
        <tissue evidence="11">Leaves</tissue>
    </source>
</reference>
<evidence type="ECO:0000256" key="9">
    <source>
        <dbReference type="ARBA" id="ARBA00023180"/>
    </source>
</evidence>
<sequence>MKSCRGCLCSHLKYVLPFPTWASIMNAFLHLISLTHPHSHPPPPSSFSSSSPPPLPQPPPPTTPHVAPLSTATNTTCVDAVPHKEEEYIKWFKNAGFKDVEFQNGIVGAKAWSHHGLHGHGCEAILWRLSPQGTISLSFFSLSSLNSYKFGPKVEEIKNVLAVSFSINNVSANLLSGMIPETLCFKGYLTELILFNNAFLGPVTASLSTCPSLVRVRIQNNFLSGTIPGGLGKFGKLQRLELANNSLTEGIPDDIGSSPSLSFIDFSRNNLHSSLPSTMISIPNLQTLIVSNNNLRGEIPEQFQDCPSLGVLDLSSNEFSGSIPASLASC</sequence>
<evidence type="ECO:0000256" key="2">
    <source>
        <dbReference type="ARBA" id="ARBA00022614"/>
    </source>
</evidence>
<keyword evidence="3" id="KW-0812">Transmembrane</keyword>
<keyword evidence="9" id="KW-0325">Glycoprotein</keyword>
<dbReference type="Proteomes" id="UP001386955">
    <property type="component" value="Unassembled WGS sequence"/>
</dbReference>
<dbReference type="EMBL" id="JAYMYS010000002">
    <property type="protein sequence ID" value="KAK7407052.1"/>
    <property type="molecule type" value="Genomic_DNA"/>
</dbReference>
<dbReference type="Gene3D" id="3.80.10.10">
    <property type="entry name" value="Ribonuclease Inhibitor"/>
    <property type="match status" value="1"/>
</dbReference>
<comment type="subcellular location">
    <subcellularLocation>
        <location evidence="1">Membrane</location>
        <topology evidence="1">Single-pass membrane protein</topology>
    </subcellularLocation>
</comment>
<evidence type="ECO:0000256" key="4">
    <source>
        <dbReference type="ARBA" id="ARBA00022729"/>
    </source>
</evidence>
<dbReference type="Pfam" id="PF00560">
    <property type="entry name" value="LRR_1"/>
    <property type="match status" value="1"/>
</dbReference>
<gene>
    <name evidence="11" type="ORF">VNO78_08692</name>
</gene>
<evidence type="ECO:0000256" key="7">
    <source>
        <dbReference type="ARBA" id="ARBA00023136"/>
    </source>
</evidence>
<dbReference type="InterPro" id="IPR050994">
    <property type="entry name" value="At_inactive_RLKs"/>
</dbReference>
<dbReference type="Pfam" id="PF12799">
    <property type="entry name" value="LRR_4"/>
    <property type="match status" value="1"/>
</dbReference>
<evidence type="ECO:0000313" key="12">
    <source>
        <dbReference type="Proteomes" id="UP001386955"/>
    </source>
</evidence>
<evidence type="ECO:0000256" key="6">
    <source>
        <dbReference type="ARBA" id="ARBA00022989"/>
    </source>
</evidence>
<keyword evidence="2" id="KW-0433">Leucine-rich repeat</keyword>
<name>A0AAN9T676_PSOTE</name>
<evidence type="ECO:0000256" key="5">
    <source>
        <dbReference type="ARBA" id="ARBA00022737"/>
    </source>
</evidence>
<evidence type="ECO:0000256" key="10">
    <source>
        <dbReference type="SAM" id="MobiDB-lite"/>
    </source>
</evidence>
<evidence type="ECO:0000256" key="8">
    <source>
        <dbReference type="ARBA" id="ARBA00023170"/>
    </source>
</evidence>
<keyword evidence="6" id="KW-1133">Transmembrane helix</keyword>
<dbReference type="InterPro" id="IPR001611">
    <property type="entry name" value="Leu-rich_rpt"/>
</dbReference>
<proteinExistence type="predicted"/>
<evidence type="ECO:0000256" key="1">
    <source>
        <dbReference type="ARBA" id="ARBA00004167"/>
    </source>
</evidence>
<protein>
    <submittedName>
        <fullName evidence="11">Uncharacterized protein</fullName>
    </submittedName>
</protein>
<feature type="compositionally biased region" description="Pro residues" evidence="10">
    <location>
        <begin position="41"/>
        <end position="63"/>
    </location>
</feature>
<dbReference type="FunFam" id="3.80.10.10:FF:000413">
    <property type="entry name" value="Inactive leucine-rich repeat receptor-like protein kinase"/>
    <property type="match status" value="1"/>
</dbReference>